<evidence type="ECO:0000313" key="10">
    <source>
        <dbReference type="EMBL" id="EKE27255.1"/>
    </source>
</evidence>
<dbReference type="SUPFAM" id="SSF55681">
    <property type="entry name" value="Class II aaRS and biotin synthetases"/>
    <property type="match status" value="1"/>
</dbReference>
<dbReference type="GO" id="GO:0005829">
    <property type="term" value="C:cytosol"/>
    <property type="evidence" value="ECO:0007669"/>
    <property type="project" value="TreeGrafter"/>
</dbReference>
<evidence type="ECO:0000256" key="1">
    <source>
        <dbReference type="ARBA" id="ARBA00004496"/>
    </source>
</evidence>
<feature type="domain" description="Aminoacyl-transfer RNA synthetases class-II family profile" evidence="9">
    <location>
        <begin position="140"/>
        <end position="433"/>
    </location>
</feature>
<dbReference type="GO" id="GO:0006422">
    <property type="term" value="P:aspartyl-tRNA aminoacylation"/>
    <property type="evidence" value="ECO:0007669"/>
    <property type="project" value="InterPro"/>
</dbReference>
<comment type="subcellular location">
    <subcellularLocation>
        <location evidence="1">Cytoplasm</location>
    </subcellularLocation>
</comment>
<evidence type="ECO:0000256" key="4">
    <source>
        <dbReference type="ARBA" id="ARBA00022598"/>
    </source>
</evidence>
<dbReference type="Gene3D" id="2.40.50.140">
    <property type="entry name" value="Nucleic acid-binding proteins"/>
    <property type="match status" value="1"/>
</dbReference>
<dbReference type="NCBIfam" id="NF003483">
    <property type="entry name" value="PRK05159.1"/>
    <property type="match status" value="1"/>
</dbReference>
<keyword evidence="3" id="KW-0963">Cytoplasm</keyword>
<evidence type="ECO:0000256" key="7">
    <source>
        <dbReference type="ARBA" id="ARBA00022917"/>
    </source>
</evidence>
<dbReference type="GO" id="GO:0005524">
    <property type="term" value="F:ATP binding"/>
    <property type="evidence" value="ECO:0007669"/>
    <property type="project" value="UniProtKB-KW"/>
</dbReference>
<evidence type="ECO:0000256" key="8">
    <source>
        <dbReference type="ARBA" id="ARBA00023146"/>
    </source>
</evidence>
<dbReference type="PANTHER" id="PTHR43450:SF1">
    <property type="entry name" value="ASPARTATE--TRNA LIGASE, CYTOPLASMIC"/>
    <property type="match status" value="1"/>
</dbReference>
<keyword evidence="8 10" id="KW-0030">Aminoacyl-tRNA synthetase</keyword>
<comment type="similarity">
    <text evidence="2">Belongs to the class-II aminoacyl-tRNA synthetase family. Type 2 subfamily.</text>
</comment>
<dbReference type="EMBL" id="AMFJ01000506">
    <property type="protein sequence ID" value="EKE27255.1"/>
    <property type="molecule type" value="Genomic_DNA"/>
</dbReference>
<keyword evidence="6" id="KW-0067">ATP-binding</keyword>
<dbReference type="InterPro" id="IPR045864">
    <property type="entry name" value="aa-tRNA-synth_II/BPL/LPL"/>
</dbReference>
<dbReference type="InterPro" id="IPR012340">
    <property type="entry name" value="NA-bd_OB-fold"/>
</dbReference>
<proteinExistence type="inferred from homology"/>
<keyword evidence="4 10" id="KW-0436">Ligase</keyword>
<protein>
    <submittedName>
        <fullName evidence="10">Aspartyl-tRNA synthetase</fullName>
        <ecNumber evidence="10">6.1.1.12</ecNumber>
    </submittedName>
</protein>
<dbReference type="CDD" id="cd04100">
    <property type="entry name" value="Asp_Lys_Asn_RS_N"/>
    <property type="match status" value="1"/>
</dbReference>
<dbReference type="InterPro" id="IPR006195">
    <property type="entry name" value="aa-tRNA-synth_II"/>
</dbReference>
<dbReference type="PRINTS" id="PR01042">
    <property type="entry name" value="TRNASYNTHASP"/>
</dbReference>
<gene>
    <name evidence="10" type="primary">aspS</name>
    <name evidence="10" type="ORF">ACD_3C00232G0001</name>
</gene>
<dbReference type="EC" id="6.1.1.12" evidence="10"/>
<dbReference type="PROSITE" id="PS50862">
    <property type="entry name" value="AA_TRNA_LIGASE_II"/>
    <property type="match status" value="1"/>
</dbReference>
<dbReference type="SUPFAM" id="SSF50249">
    <property type="entry name" value="Nucleic acid-binding proteins"/>
    <property type="match status" value="1"/>
</dbReference>
<evidence type="ECO:0000256" key="2">
    <source>
        <dbReference type="ARBA" id="ARBA00005312"/>
    </source>
</evidence>
<evidence type="ECO:0000256" key="6">
    <source>
        <dbReference type="ARBA" id="ARBA00022840"/>
    </source>
</evidence>
<sequence>MKTTIREIISSKTSWEVMISWFIDIIREHKKYIFLILRQKTEFIQIFIEKEKFEKIEFRLESFIEVTWVMQYKEEIKLHSMELIAEHIEVLSYAQEELPISWKWEWYPSISERLDHRHLSLREPKIMLAFEMMSCFDLKVREFFHKRWFMEIHTPKIIWTSSEWWAELFEMEYFDKKAYLAQSPQIYKQMAIAAWFEKVLEVAPAFRADPSFTSRHVTEITMLDIEMWPISSYHEILELESEMLVYTIAAIKEEFGEKVRELYWLEIEVPTLPFPTMKFRECVEILEKEFSILIWEGEDMSSEWEKKLAEYAKKEYGHDFLYITEYPSSVRAFYTMSKDGESPYSTWFDLVYKWLEITSWAQREHRHDILRSKIIEKWMWVEWFRHYLEAFKHWIPPHGWFWFWFARLFKQMLWFETIKEMILMPRDPKRIFP</sequence>
<dbReference type="InterPro" id="IPR004523">
    <property type="entry name" value="Asp-tRNA_synthase_2"/>
</dbReference>
<comment type="caution">
    <text evidence="10">The sequence shown here is derived from an EMBL/GenBank/DDBJ whole genome shotgun (WGS) entry which is preliminary data.</text>
</comment>
<dbReference type="GO" id="GO:0017101">
    <property type="term" value="C:aminoacyl-tRNA synthetase multienzyme complex"/>
    <property type="evidence" value="ECO:0007669"/>
    <property type="project" value="TreeGrafter"/>
</dbReference>
<dbReference type="Pfam" id="PF00152">
    <property type="entry name" value="tRNA-synt_2"/>
    <property type="match status" value="1"/>
</dbReference>
<keyword evidence="5" id="KW-0547">Nucleotide-binding</keyword>
<dbReference type="PANTHER" id="PTHR43450">
    <property type="entry name" value="ASPARTYL-TRNA SYNTHETASE"/>
    <property type="match status" value="1"/>
</dbReference>
<dbReference type="InterPro" id="IPR002312">
    <property type="entry name" value="Asp/Asn-tRNA-synth_IIb"/>
</dbReference>
<evidence type="ECO:0000256" key="5">
    <source>
        <dbReference type="ARBA" id="ARBA00022741"/>
    </source>
</evidence>
<dbReference type="Gene3D" id="3.30.930.10">
    <property type="entry name" value="Bira Bifunctional Protein, Domain 2"/>
    <property type="match status" value="1"/>
</dbReference>
<accession>K2GVB3</accession>
<organism evidence="10">
    <name type="scientific">uncultured bacterium</name>
    <name type="common">gcode 4</name>
    <dbReference type="NCBI Taxonomy" id="1234023"/>
    <lineage>
        <taxon>Bacteria</taxon>
        <taxon>environmental samples</taxon>
    </lineage>
</organism>
<dbReference type="GO" id="GO:0003723">
    <property type="term" value="F:RNA binding"/>
    <property type="evidence" value="ECO:0007669"/>
    <property type="project" value="TreeGrafter"/>
</dbReference>
<keyword evidence="7" id="KW-0648">Protein biosynthesis</keyword>
<dbReference type="GO" id="GO:0004815">
    <property type="term" value="F:aspartate-tRNA ligase activity"/>
    <property type="evidence" value="ECO:0007669"/>
    <property type="project" value="UniProtKB-EC"/>
</dbReference>
<evidence type="ECO:0000259" key="9">
    <source>
        <dbReference type="PROSITE" id="PS50862"/>
    </source>
</evidence>
<dbReference type="AlphaFoldDB" id="K2GVB3"/>
<evidence type="ECO:0000256" key="3">
    <source>
        <dbReference type="ARBA" id="ARBA00022490"/>
    </source>
</evidence>
<dbReference type="InterPro" id="IPR004364">
    <property type="entry name" value="Aa-tRNA-synt_II"/>
</dbReference>
<reference evidence="10" key="1">
    <citation type="journal article" date="2012" name="Science">
        <title>Fermentation, hydrogen, and sulfur metabolism in multiple uncultivated bacterial phyla.</title>
        <authorList>
            <person name="Wrighton K.C."/>
            <person name="Thomas B.C."/>
            <person name="Sharon I."/>
            <person name="Miller C.S."/>
            <person name="Castelle C.J."/>
            <person name="VerBerkmoes N.C."/>
            <person name="Wilkins M.J."/>
            <person name="Hettich R.L."/>
            <person name="Lipton M.S."/>
            <person name="Williams K.H."/>
            <person name="Long P.E."/>
            <person name="Banfield J.F."/>
        </authorList>
    </citation>
    <scope>NUCLEOTIDE SEQUENCE [LARGE SCALE GENOMIC DNA]</scope>
</reference>
<name>K2GVB3_9BACT</name>